<dbReference type="NCBIfam" id="TIGR00017">
    <property type="entry name" value="cmk"/>
    <property type="match status" value="1"/>
</dbReference>
<evidence type="ECO:0000313" key="11">
    <source>
        <dbReference type="Proteomes" id="UP000199512"/>
    </source>
</evidence>
<organism evidence="10 11">
    <name type="scientific">Peptostreptococcus russellii</name>
    <dbReference type="NCBI Taxonomy" id="215200"/>
    <lineage>
        <taxon>Bacteria</taxon>
        <taxon>Bacillati</taxon>
        <taxon>Bacillota</taxon>
        <taxon>Clostridia</taxon>
        <taxon>Peptostreptococcales</taxon>
        <taxon>Peptostreptococcaceae</taxon>
        <taxon>Peptostreptococcus</taxon>
    </lineage>
</organism>
<evidence type="ECO:0000256" key="6">
    <source>
        <dbReference type="ARBA" id="ARBA00047615"/>
    </source>
</evidence>
<dbReference type="Pfam" id="PF02224">
    <property type="entry name" value="Cytidylate_kin"/>
    <property type="match status" value="1"/>
</dbReference>
<dbReference type="GO" id="GO:0036430">
    <property type="term" value="F:CMP kinase activity"/>
    <property type="evidence" value="ECO:0007669"/>
    <property type="project" value="RHEA"/>
</dbReference>
<protein>
    <recommendedName>
        <fullName evidence="8">Cytidylate kinase</fullName>
        <shortName evidence="8">CK</shortName>
        <ecNumber evidence="8">2.7.4.25</ecNumber>
    </recommendedName>
    <alternativeName>
        <fullName evidence="8">Cytidine monophosphate kinase</fullName>
        <shortName evidence="8">CMP kinase</shortName>
    </alternativeName>
</protein>
<keyword evidence="3 8" id="KW-0547">Nucleotide-binding</keyword>
<dbReference type="STRING" id="215200.SAMN05216454_10838"/>
<accession>A0A1H8IID0</accession>
<evidence type="ECO:0000256" key="1">
    <source>
        <dbReference type="ARBA" id="ARBA00009427"/>
    </source>
</evidence>
<evidence type="ECO:0000259" key="9">
    <source>
        <dbReference type="Pfam" id="PF02224"/>
    </source>
</evidence>
<evidence type="ECO:0000313" key="10">
    <source>
        <dbReference type="EMBL" id="SEN68453.1"/>
    </source>
</evidence>
<keyword evidence="8" id="KW-0963">Cytoplasm</keyword>
<keyword evidence="2 8" id="KW-0808">Transferase</keyword>
<comment type="catalytic activity">
    <reaction evidence="6 8">
        <text>dCMP + ATP = dCDP + ADP</text>
        <dbReference type="Rhea" id="RHEA:25094"/>
        <dbReference type="ChEBI" id="CHEBI:30616"/>
        <dbReference type="ChEBI" id="CHEBI:57566"/>
        <dbReference type="ChEBI" id="CHEBI:58593"/>
        <dbReference type="ChEBI" id="CHEBI:456216"/>
        <dbReference type="EC" id="2.7.4.25"/>
    </reaction>
</comment>
<dbReference type="SUPFAM" id="SSF52540">
    <property type="entry name" value="P-loop containing nucleoside triphosphate hydrolases"/>
    <property type="match status" value="1"/>
</dbReference>
<dbReference type="EC" id="2.7.4.25" evidence="8"/>
<dbReference type="PANTHER" id="PTHR21299:SF2">
    <property type="entry name" value="CYTIDYLATE KINASE"/>
    <property type="match status" value="1"/>
</dbReference>
<name>A0A1H8IID0_9FIRM</name>
<gene>
    <name evidence="8" type="primary">cmk</name>
    <name evidence="10" type="ORF">SAMN05216454_10838</name>
</gene>
<dbReference type="GO" id="GO:0036431">
    <property type="term" value="F:dCMP kinase activity"/>
    <property type="evidence" value="ECO:0007669"/>
    <property type="project" value="InterPro"/>
</dbReference>
<dbReference type="AlphaFoldDB" id="A0A1H8IID0"/>
<dbReference type="InterPro" id="IPR011994">
    <property type="entry name" value="Cytidylate_kinase_dom"/>
</dbReference>
<dbReference type="EMBL" id="FODF01000008">
    <property type="protein sequence ID" value="SEN68453.1"/>
    <property type="molecule type" value="Genomic_DNA"/>
</dbReference>
<dbReference type="GO" id="GO:0006220">
    <property type="term" value="P:pyrimidine nucleotide metabolic process"/>
    <property type="evidence" value="ECO:0007669"/>
    <property type="project" value="UniProtKB-UniRule"/>
</dbReference>
<sequence length="217" mass="24645">MINLVIAIDGPAGAGKSTISKKISKKLGINYIDTGAMYRAVTYKCLEKGVDVLNEKKVIEICEESDVDFIDNRIYLDGKCIDKEIRMQKVSANVSNVAKIARVREIMVKKQREIGQKSDVILDGRDVGTCIFPDTKYKFYLNASPEERGRRRYLELKEKGENVVLEEIIKDIERRDYIDSTREVAPLTKAKDAIEVDSTNMTIDEVVDYIVKKVKES</sequence>
<dbReference type="Gene3D" id="3.40.50.300">
    <property type="entry name" value="P-loop containing nucleotide triphosphate hydrolases"/>
    <property type="match status" value="1"/>
</dbReference>
<keyword evidence="4 8" id="KW-0418">Kinase</keyword>
<dbReference type="Proteomes" id="UP000199512">
    <property type="component" value="Unassembled WGS sequence"/>
</dbReference>
<dbReference type="PANTHER" id="PTHR21299">
    <property type="entry name" value="CYTIDYLATE KINASE/PANTOATE-BETA-ALANINE LIGASE"/>
    <property type="match status" value="1"/>
</dbReference>
<evidence type="ECO:0000256" key="8">
    <source>
        <dbReference type="HAMAP-Rule" id="MF_00238"/>
    </source>
</evidence>
<evidence type="ECO:0000256" key="4">
    <source>
        <dbReference type="ARBA" id="ARBA00022777"/>
    </source>
</evidence>
<dbReference type="GO" id="GO:0005829">
    <property type="term" value="C:cytosol"/>
    <property type="evidence" value="ECO:0007669"/>
    <property type="project" value="TreeGrafter"/>
</dbReference>
<feature type="binding site" evidence="8">
    <location>
        <begin position="10"/>
        <end position="18"/>
    </location>
    <ligand>
        <name>ATP</name>
        <dbReference type="ChEBI" id="CHEBI:30616"/>
    </ligand>
</feature>
<dbReference type="CDD" id="cd02020">
    <property type="entry name" value="CMPK"/>
    <property type="match status" value="1"/>
</dbReference>
<dbReference type="HAMAP" id="MF_00238">
    <property type="entry name" value="Cytidyl_kinase_type1"/>
    <property type="match status" value="1"/>
</dbReference>
<dbReference type="GO" id="GO:0015949">
    <property type="term" value="P:nucleobase-containing small molecule interconversion"/>
    <property type="evidence" value="ECO:0007669"/>
    <property type="project" value="TreeGrafter"/>
</dbReference>
<comment type="subcellular location">
    <subcellularLocation>
        <location evidence="8">Cytoplasm</location>
    </subcellularLocation>
</comment>
<dbReference type="InterPro" id="IPR003136">
    <property type="entry name" value="Cytidylate_kin"/>
</dbReference>
<evidence type="ECO:0000256" key="5">
    <source>
        <dbReference type="ARBA" id="ARBA00022840"/>
    </source>
</evidence>
<dbReference type="InterPro" id="IPR027417">
    <property type="entry name" value="P-loop_NTPase"/>
</dbReference>
<reference evidence="10 11" key="1">
    <citation type="submission" date="2016-10" db="EMBL/GenBank/DDBJ databases">
        <authorList>
            <person name="de Groot N.N."/>
        </authorList>
    </citation>
    <scope>NUCLEOTIDE SEQUENCE [LARGE SCALE GENOMIC DNA]</scope>
    <source>
        <strain evidence="10 11">Calf135</strain>
    </source>
</reference>
<evidence type="ECO:0000256" key="3">
    <source>
        <dbReference type="ARBA" id="ARBA00022741"/>
    </source>
</evidence>
<keyword evidence="11" id="KW-1185">Reference proteome</keyword>
<keyword evidence="5 8" id="KW-0067">ATP-binding</keyword>
<comment type="catalytic activity">
    <reaction evidence="7 8">
        <text>CMP + ATP = CDP + ADP</text>
        <dbReference type="Rhea" id="RHEA:11600"/>
        <dbReference type="ChEBI" id="CHEBI:30616"/>
        <dbReference type="ChEBI" id="CHEBI:58069"/>
        <dbReference type="ChEBI" id="CHEBI:60377"/>
        <dbReference type="ChEBI" id="CHEBI:456216"/>
        <dbReference type="EC" id="2.7.4.25"/>
    </reaction>
</comment>
<evidence type="ECO:0000256" key="7">
    <source>
        <dbReference type="ARBA" id="ARBA00048478"/>
    </source>
</evidence>
<proteinExistence type="inferred from homology"/>
<dbReference type="RefSeq" id="WP_091975650.1">
    <property type="nucleotide sequence ID" value="NZ_CAUWDX010000044.1"/>
</dbReference>
<dbReference type="OrthoDB" id="9807434at2"/>
<dbReference type="GO" id="GO:0005524">
    <property type="term" value="F:ATP binding"/>
    <property type="evidence" value="ECO:0007669"/>
    <property type="project" value="UniProtKB-UniRule"/>
</dbReference>
<evidence type="ECO:0000256" key="2">
    <source>
        <dbReference type="ARBA" id="ARBA00022679"/>
    </source>
</evidence>
<comment type="similarity">
    <text evidence="1 8">Belongs to the cytidylate kinase family. Type 1 subfamily.</text>
</comment>
<feature type="domain" description="Cytidylate kinase" evidence="9">
    <location>
        <begin position="6"/>
        <end position="215"/>
    </location>
</feature>